<proteinExistence type="predicted"/>
<reference evidence="1 2" key="1">
    <citation type="submission" date="2015-05" db="EMBL/GenBank/DDBJ databases">
        <authorList>
            <person name="Wang D.B."/>
            <person name="Wang M."/>
        </authorList>
    </citation>
    <scope>NUCLEOTIDE SEQUENCE [LARGE SCALE GENOMIC DNA]</scope>
    <source>
        <strain evidence="1">VL1</strain>
    </source>
</reference>
<dbReference type="STRING" id="100787.A0A0G4L0E7"/>
<sequence>MSLAGSGKKARPTLRRGLSTDSLAVHSIRSRRNSIDAAAALPVQYRTVSIDIDDYNKQQGQQKKVNAATTGMASAFGNGEPRLVLVSRLSSLVLLFAHRALLGY</sequence>
<dbReference type="Proteomes" id="UP000044602">
    <property type="component" value="Unassembled WGS sequence"/>
</dbReference>
<evidence type="ECO:0000313" key="2">
    <source>
        <dbReference type="Proteomes" id="UP000044602"/>
    </source>
</evidence>
<evidence type="ECO:0000313" key="1">
    <source>
        <dbReference type="EMBL" id="CRK15150.1"/>
    </source>
</evidence>
<keyword evidence="2" id="KW-1185">Reference proteome</keyword>
<dbReference type="AlphaFoldDB" id="A0A0G4L0E7"/>
<organism evidence="1 2">
    <name type="scientific">Verticillium longisporum</name>
    <name type="common">Verticillium dahliae var. longisporum</name>
    <dbReference type="NCBI Taxonomy" id="100787"/>
    <lineage>
        <taxon>Eukaryota</taxon>
        <taxon>Fungi</taxon>
        <taxon>Dikarya</taxon>
        <taxon>Ascomycota</taxon>
        <taxon>Pezizomycotina</taxon>
        <taxon>Sordariomycetes</taxon>
        <taxon>Hypocreomycetidae</taxon>
        <taxon>Glomerellales</taxon>
        <taxon>Plectosphaerellaceae</taxon>
        <taxon>Verticillium</taxon>
    </lineage>
</organism>
<protein>
    <submittedName>
        <fullName evidence="1">Uncharacterized protein</fullName>
    </submittedName>
</protein>
<dbReference type="EMBL" id="CVQH01006224">
    <property type="protein sequence ID" value="CRK15150.1"/>
    <property type="molecule type" value="Genomic_DNA"/>
</dbReference>
<accession>A0A0G4L0E7</accession>
<gene>
    <name evidence="1" type="ORF">BN1708_011370</name>
</gene>
<name>A0A0G4L0E7_VERLO</name>